<sequence>MRQLLFSAFVALGLAGCGGAPVEHTVPQTLAFAQVEAEETKIAELTEMLLRLGPGVDLEEAARVARIAVEEPLVWARQWGVVDAPIIHNMQVNSGRKPRGLCKHWAEDLQQRLKRENLQSLDLHRAIANYDSILIEHSTLIVSAKGASWDQGIVVDPWRLGQGQLYFTQVKKDPKYRWLERSQVFAIKRERKARKAEREARSGQG</sequence>
<gene>
    <name evidence="1" type="ORF">TRP8649_02854</name>
</gene>
<protein>
    <recommendedName>
        <fullName evidence="3">Lipoprotein</fullName>
    </recommendedName>
</protein>
<dbReference type="AlphaFoldDB" id="A0A238JDI1"/>
<evidence type="ECO:0000313" key="1">
    <source>
        <dbReference type="EMBL" id="SMX28728.1"/>
    </source>
</evidence>
<proteinExistence type="predicted"/>
<dbReference type="PROSITE" id="PS51257">
    <property type="entry name" value="PROKAR_LIPOPROTEIN"/>
    <property type="match status" value="1"/>
</dbReference>
<reference evidence="2" key="1">
    <citation type="submission" date="2017-05" db="EMBL/GenBank/DDBJ databases">
        <authorList>
            <person name="Rodrigo-Torres L."/>
            <person name="Arahal R. D."/>
            <person name="Lucena T."/>
        </authorList>
    </citation>
    <scope>NUCLEOTIDE SEQUENCE [LARGE SCALE GENOMIC DNA]</scope>
    <source>
        <strain evidence="2">CECT 8649</strain>
    </source>
</reference>
<dbReference type="EMBL" id="FXXP01000002">
    <property type="protein sequence ID" value="SMX28728.1"/>
    <property type="molecule type" value="Genomic_DNA"/>
</dbReference>
<evidence type="ECO:0000313" key="2">
    <source>
        <dbReference type="Proteomes" id="UP000225972"/>
    </source>
</evidence>
<dbReference type="Proteomes" id="UP000225972">
    <property type="component" value="Unassembled WGS sequence"/>
</dbReference>
<evidence type="ECO:0008006" key="3">
    <source>
        <dbReference type="Google" id="ProtNLM"/>
    </source>
</evidence>
<dbReference type="OrthoDB" id="5339359at2"/>
<accession>A0A238JDI1</accession>
<dbReference type="RefSeq" id="WP_099246279.1">
    <property type="nucleotide sequence ID" value="NZ_FXXP01000002.1"/>
</dbReference>
<keyword evidence="2" id="KW-1185">Reference proteome</keyword>
<organism evidence="1 2">
    <name type="scientific">Pelagimonas phthalicica</name>
    <dbReference type="NCBI Taxonomy" id="1037362"/>
    <lineage>
        <taxon>Bacteria</taxon>
        <taxon>Pseudomonadati</taxon>
        <taxon>Pseudomonadota</taxon>
        <taxon>Alphaproteobacteria</taxon>
        <taxon>Rhodobacterales</taxon>
        <taxon>Roseobacteraceae</taxon>
        <taxon>Pelagimonas</taxon>
    </lineage>
</organism>
<name>A0A238JDI1_9RHOB</name>